<dbReference type="AlphaFoldDB" id="A0A821LZ30"/>
<dbReference type="GO" id="GO:0005634">
    <property type="term" value="C:nucleus"/>
    <property type="evidence" value="ECO:0007669"/>
    <property type="project" value="UniProtKB-SubCell"/>
</dbReference>
<dbReference type="Proteomes" id="UP000663880">
    <property type="component" value="Unassembled WGS sequence"/>
</dbReference>
<evidence type="ECO:0000313" key="12">
    <source>
        <dbReference type="Proteomes" id="UP000663880"/>
    </source>
</evidence>
<dbReference type="InterPro" id="IPR016314">
    <property type="entry name" value="Cdc6/18"/>
</dbReference>
<keyword evidence="6" id="KW-0131">Cell cycle</keyword>
<dbReference type="InterPro" id="IPR003593">
    <property type="entry name" value="AAA+_ATPase"/>
</dbReference>
<dbReference type="Pfam" id="PF22606">
    <property type="entry name" value="Cdc6-ORC-like_ATPase_lid"/>
    <property type="match status" value="1"/>
</dbReference>
<evidence type="ECO:0000256" key="4">
    <source>
        <dbReference type="ARBA" id="ARBA00022705"/>
    </source>
</evidence>
<dbReference type="PANTHER" id="PTHR10763">
    <property type="entry name" value="CELL DIVISION CONTROL PROTEIN 6-RELATED"/>
    <property type="match status" value="1"/>
</dbReference>
<dbReference type="InterPro" id="IPR027417">
    <property type="entry name" value="P-loop_NTPase"/>
</dbReference>
<evidence type="ECO:0000256" key="3">
    <source>
        <dbReference type="ARBA" id="ARBA00022618"/>
    </source>
</evidence>
<evidence type="ECO:0000256" key="5">
    <source>
        <dbReference type="ARBA" id="ARBA00023242"/>
    </source>
</evidence>
<comment type="similarity">
    <text evidence="2 7">Belongs to the CDC6/cdc18 family.</text>
</comment>
<feature type="domain" description="AAA+ ATPase" evidence="9">
    <location>
        <begin position="110"/>
        <end position="252"/>
    </location>
</feature>
<feature type="region of interest" description="Disordered" evidence="8">
    <location>
        <begin position="1"/>
        <end position="25"/>
    </location>
</feature>
<keyword evidence="12" id="KW-1185">Reference proteome</keyword>
<keyword evidence="5 7" id="KW-0539">Nucleus</keyword>
<dbReference type="SMART" id="SM01074">
    <property type="entry name" value="Cdc6_C"/>
    <property type="match status" value="1"/>
</dbReference>
<dbReference type="InterPro" id="IPR050311">
    <property type="entry name" value="ORC1/CDC6"/>
</dbReference>
<dbReference type="InterPro" id="IPR036388">
    <property type="entry name" value="WH-like_DNA-bd_sf"/>
</dbReference>
<dbReference type="EMBL" id="CAJOBZ010000002">
    <property type="protein sequence ID" value="CAF4758593.1"/>
    <property type="molecule type" value="Genomic_DNA"/>
</dbReference>
<dbReference type="PIRSF" id="PIRSF001767">
    <property type="entry name" value="Cdc6"/>
    <property type="match status" value="1"/>
</dbReference>
<dbReference type="SMART" id="SM00382">
    <property type="entry name" value="AAA"/>
    <property type="match status" value="1"/>
</dbReference>
<dbReference type="InterPro" id="IPR049945">
    <property type="entry name" value="AAA_22"/>
</dbReference>
<evidence type="ECO:0000259" key="9">
    <source>
        <dbReference type="SMART" id="SM00382"/>
    </source>
</evidence>
<dbReference type="GO" id="GO:0033314">
    <property type="term" value="P:mitotic DNA replication checkpoint signaling"/>
    <property type="evidence" value="ECO:0007669"/>
    <property type="project" value="TreeGrafter"/>
</dbReference>
<proteinExistence type="inferred from homology"/>
<evidence type="ECO:0000256" key="1">
    <source>
        <dbReference type="ARBA" id="ARBA00004123"/>
    </source>
</evidence>
<keyword evidence="4" id="KW-0235">DNA replication</keyword>
<organism evidence="11 12">
    <name type="scientific">Pieris macdunnoughi</name>
    <dbReference type="NCBI Taxonomy" id="345717"/>
    <lineage>
        <taxon>Eukaryota</taxon>
        <taxon>Metazoa</taxon>
        <taxon>Ecdysozoa</taxon>
        <taxon>Arthropoda</taxon>
        <taxon>Hexapoda</taxon>
        <taxon>Insecta</taxon>
        <taxon>Pterygota</taxon>
        <taxon>Neoptera</taxon>
        <taxon>Endopterygota</taxon>
        <taxon>Lepidoptera</taxon>
        <taxon>Glossata</taxon>
        <taxon>Ditrysia</taxon>
        <taxon>Papilionoidea</taxon>
        <taxon>Pieridae</taxon>
        <taxon>Pierinae</taxon>
        <taxon>Pieris</taxon>
    </lineage>
</organism>
<dbReference type="GO" id="GO:0003688">
    <property type="term" value="F:DNA replication origin binding"/>
    <property type="evidence" value="ECO:0007669"/>
    <property type="project" value="TreeGrafter"/>
</dbReference>
<dbReference type="InterPro" id="IPR015163">
    <property type="entry name" value="Cdc6_C"/>
</dbReference>
<accession>A0A821LZ30</accession>
<dbReference type="SUPFAM" id="SSF46785">
    <property type="entry name" value="Winged helix' DNA-binding domain"/>
    <property type="match status" value="1"/>
</dbReference>
<comment type="caution">
    <text evidence="11">The sequence shown here is derived from an EMBL/GenBank/DDBJ whole genome shotgun (WGS) entry which is preliminary data.</text>
</comment>
<protein>
    <recommendedName>
        <fullName evidence="7">Cell division control protein</fullName>
    </recommendedName>
</protein>
<comment type="function">
    <text evidence="7">Involved in the initiation of DNA replication. Also participates in checkpoint controls that ensure DNA replication is completed before mitosis is initiated.</text>
</comment>
<dbReference type="InterPro" id="IPR054425">
    <property type="entry name" value="Cdc6_ORC1-like_ATPase_lid"/>
</dbReference>
<dbReference type="GO" id="GO:0051301">
    <property type="term" value="P:cell division"/>
    <property type="evidence" value="ECO:0007669"/>
    <property type="project" value="UniProtKB-UniRule"/>
</dbReference>
<keyword evidence="3" id="KW-0132">Cell division</keyword>
<dbReference type="OrthoDB" id="1926878at2759"/>
<comment type="subcellular location">
    <subcellularLocation>
        <location evidence="1 7">Nucleus</location>
    </subcellularLocation>
</comment>
<dbReference type="GO" id="GO:0016887">
    <property type="term" value="F:ATP hydrolysis activity"/>
    <property type="evidence" value="ECO:0007669"/>
    <property type="project" value="InterPro"/>
</dbReference>
<reference evidence="11" key="1">
    <citation type="submission" date="2021-02" db="EMBL/GenBank/DDBJ databases">
        <authorList>
            <person name="Steward A R."/>
        </authorList>
    </citation>
    <scope>NUCLEOTIDE SEQUENCE</scope>
</reference>
<evidence type="ECO:0000256" key="6">
    <source>
        <dbReference type="ARBA" id="ARBA00023306"/>
    </source>
</evidence>
<dbReference type="Pfam" id="PF13401">
    <property type="entry name" value="AAA_22"/>
    <property type="match status" value="1"/>
</dbReference>
<evidence type="ECO:0000256" key="2">
    <source>
        <dbReference type="ARBA" id="ARBA00006184"/>
    </source>
</evidence>
<evidence type="ECO:0000313" key="11">
    <source>
        <dbReference type="EMBL" id="CAF4758593.1"/>
    </source>
</evidence>
<dbReference type="Pfam" id="PF09079">
    <property type="entry name" value="WHD_Cdc6"/>
    <property type="match status" value="1"/>
</dbReference>
<dbReference type="Gene3D" id="1.10.8.60">
    <property type="match status" value="1"/>
</dbReference>
<dbReference type="InterPro" id="IPR036390">
    <property type="entry name" value="WH_DNA-bd_sf"/>
</dbReference>
<dbReference type="Gene3D" id="3.40.50.300">
    <property type="entry name" value="P-loop containing nucleotide triphosphate hydrolases"/>
    <property type="match status" value="1"/>
</dbReference>
<feature type="domain" description="Cdc6 C-terminal" evidence="10">
    <location>
        <begin position="370"/>
        <end position="448"/>
    </location>
</feature>
<dbReference type="FunFam" id="3.40.50.300:FF:000547">
    <property type="entry name" value="Cell division control protein"/>
    <property type="match status" value="1"/>
</dbReference>
<gene>
    <name evidence="11" type="ORF">PMACD_LOCUS1172</name>
</gene>
<dbReference type="CDD" id="cd00009">
    <property type="entry name" value="AAA"/>
    <property type="match status" value="1"/>
</dbReference>
<evidence type="ECO:0000259" key="10">
    <source>
        <dbReference type="SMART" id="SM01074"/>
    </source>
</evidence>
<dbReference type="Gene3D" id="1.10.10.10">
    <property type="entry name" value="Winged helix-like DNA-binding domain superfamily/Winged helix DNA-binding domain"/>
    <property type="match status" value="1"/>
</dbReference>
<dbReference type="GO" id="GO:0006270">
    <property type="term" value="P:DNA replication initiation"/>
    <property type="evidence" value="ECO:0007669"/>
    <property type="project" value="UniProtKB-UniRule"/>
</dbReference>
<dbReference type="SUPFAM" id="SSF52540">
    <property type="entry name" value="P-loop containing nucleoside triphosphate hydrolases"/>
    <property type="match status" value="1"/>
</dbReference>
<name>A0A821LZ30_9NEOP</name>
<dbReference type="PANTHER" id="PTHR10763:SF26">
    <property type="entry name" value="CELL DIVISION CONTROL PROTEIN 6 HOMOLOG"/>
    <property type="match status" value="1"/>
</dbReference>
<sequence length="465" mass="51968">MASVQSGIPFRQRKKTGITDVKRKSNLENENLTNIKPQKRRLSKTLKAYDNDCTPNKVGRLNSITNELNQSLEDDTLLEKPISPLKRLTSREKEIKFLEDFLIDHLDNEKSASLYISGQPGTGKTASLSYILQLDKIKQGFKQVYINCTMMKSASSIYTRICNELHIKTSGTSEKACLTAIEKYFNKKHKMILLVLDEIDQLDSKRQSVLYTIFEWPAQDYGIVLVGVANALDLTERTLPRLQARCSLRPQTLHFAPYTKEQIINIFTEVLASEDRTNVFSGPALQLLAAKIAAVSGDMRRALDIGRRVVELARRNKFGESKSVDAMLSDSTVTVELKQVLQVLNDVYGGSSKINTEVGDQMPMQQKLILCSIIMLKGKNKEILLGKLHDVYKKVATSRNIASLDLSELCSACGLLESRGALRIIGTGGARSRKLRLNWDETELTAALADKPLMAAILADKTHFS</sequence>
<evidence type="ECO:0000256" key="8">
    <source>
        <dbReference type="SAM" id="MobiDB-lite"/>
    </source>
</evidence>
<evidence type="ECO:0000256" key="7">
    <source>
        <dbReference type="PIRNR" id="PIRNR001767"/>
    </source>
</evidence>